<dbReference type="Proteomes" id="UP000299102">
    <property type="component" value="Unassembled WGS sequence"/>
</dbReference>
<sequence>MAFSGVLLFGLRKDDLRFMKSYYISFFIAIAIVVCYFINGFILNIVISLFNLGVRVYVLYILTKLLEEMQRPGHPTV</sequence>
<keyword evidence="1" id="KW-0812">Transmembrane</keyword>
<evidence type="ECO:0000313" key="2">
    <source>
        <dbReference type="EMBL" id="GBP73943.1"/>
    </source>
</evidence>
<keyword evidence="1" id="KW-0472">Membrane</keyword>
<keyword evidence="3" id="KW-1185">Reference proteome</keyword>
<protein>
    <submittedName>
        <fullName evidence="2">Uncharacterized protein</fullName>
    </submittedName>
</protein>
<dbReference type="EMBL" id="BGZK01001193">
    <property type="protein sequence ID" value="GBP73943.1"/>
    <property type="molecule type" value="Genomic_DNA"/>
</dbReference>
<name>A0A4C1YF29_EUMVA</name>
<accession>A0A4C1YF29</accession>
<evidence type="ECO:0000256" key="1">
    <source>
        <dbReference type="SAM" id="Phobius"/>
    </source>
</evidence>
<gene>
    <name evidence="2" type="ORF">EVAR_56101_1</name>
</gene>
<comment type="caution">
    <text evidence="2">The sequence shown here is derived from an EMBL/GenBank/DDBJ whole genome shotgun (WGS) entry which is preliminary data.</text>
</comment>
<dbReference type="AlphaFoldDB" id="A0A4C1YF29"/>
<organism evidence="2 3">
    <name type="scientific">Eumeta variegata</name>
    <name type="common">Bagworm moth</name>
    <name type="synonym">Eumeta japonica</name>
    <dbReference type="NCBI Taxonomy" id="151549"/>
    <lineage>
        <taxon>Eukaryota</taxon>
        <taxon>Metazoa</taxon>
        <taxon>Ecdysozoa</taxon>
        <taxon>Arthropoda</taxon>
        <taxon>Hexapoda</taxon>
        <taxon>Insecta</taxon>
        <taxon>Pterygota</taxon>
        <taxon>Neoptera</taxon>
        <taxon>Endopterygota</taxon>
        <taxon>Lepidoptera</taxon>
        <taxon>Glossata</taxon>
        <taxon>Ditrysia</taxon>
        <taxon>Tineoidea</taxon>
        <taxon>Psychidae</taxon>
        <taxon>Oiketicinae</taxon>
        <taxon>Eumeta</taxon>
    </lineage>
</organism>
<reference evidence="2 3" key="1">
    <citation type="journal article" date="2019" name="Commun. Biol.">
        <title>The bagworm genome reveals a unique fibroin gene that provides high tensile strength.</title>
        <authorList>
            <person name="Kono N."/>
            <person name="Nakamura H."/>
            <person name="Ohtoshi R."/>
            <person name="Tomita M."/>
            <person name="Numata K."/>
            <person name="Arakawa K."/>
        </authorList>
    </citation>
    <scope>NUCLEOTIDE SEQUENCE [LARGE SCALE GENOMIC DNA]</scope>
</reference>
<proteinExistence type="predicted"/>
<feature type="transmembrane region" description="Helical" evidence="1">
    <location>
        <begin position="21"/>
        <end position="39"/>
    </location>
</feature>
<evidence type="ECO:0000313" key="3">
    <source>
        <dbReference type="Proteomes" id="UP000299102"/>
    </source>
</evidence>
<keyword evidence="1" id="KW-1133">Transmembrane helix</keyword>